<feature type="region of interest" description="Disordered" evidence="1">
    <location>
        <begin position="145"/>
        <end position="176"/>
    </location>
</feature>
<accession>A0ABU8UFS1</accession>
<dbReference type="EMBL" id="JBBKAM010000004">
    <property type="protein sequence ID" value="MEJ8646356.1"/>
    <property type="molecule type" value="Genomic_DNA"/>
</dbReference>
<name>A0ABU8UFS1_9ACTN</name>
<evidence type="ECO:0008006" key="4">
    <source>
        <dbReference type="Google" id="ProtNLM"/>
    </source>
</evidence>
<protein>
    <recommendedName>
        <fullName evidence="4">Glucodextranase-like C-terminal domain-containing protein</fullName>
    </recommendedName>
</protein>
<keyword evidence="3" id="KW-1185">Reference proteome</keyword>
<evidence type="ECO:0000256" key="1">
    <source>
        <dbReference type="SAM" id="MobiDB-lite"/>
    </source>
</evidence>
<gene>
    <name evidence="2" type="ORF">WKI68_44030</name>
</gene>
<feature type="compositionally biased region" description="Pro residues" evidence="1">
    <location>
        <begin position="165"/>
        <end position="176"/>
    </location>
</feature>
<evidence type="ECO:0000313" key="3">
    <source>
        <dbReference type="Proteomes" id="UP001382904"/>
    </source>
</evidence>
<dbReference type="Proteomes" id="UP001382904">
    <property type="component" value="Unassembled WGS sequence"/>
</dbReference>
<evidence type="ECO:0000313" key="2">
    <source>
        <dbReference type="EMBL" id="MEJ8646356.1"/>
    </source>
</evidence>
<reference evidence="2 3" key="1">
    <citation type="submission" date="2024-03" db="EMBL/GenBank/DDBJ databases">
        <title>Novel Streptomyces species of biotechnological and ecological value are a feature of Machair soil.</title>
        <authorList>
            <person name="Prole J.R."/>
            <person name="Goodfellow M."/>
            <person name="Allenby N."/>
            <person name="Ward A.C."/>
        </authorList>
    </citation>
    <scope>NUCLEOTIDE SEQUENCE [LARGE SCALE GENOMIC DNA]</scope>
    <source>
        <strain evidence="2 3">MS1.HAVA.3</strain>
    </source>
</reference>
<organism evidence="2 3">
    <name type="scientific">Streptomyces caledonius</name>
    <dbReference type="NCBI Taxonomy" id="3134107"/>
    <lineage>
        <taxon>Bacteria</taxon>
        <taxon>Bacillati</taxon>
        <taxon>Actinomycetota</taxon>
        <taxon>Actinomycetes</taxon>
        <taxon>Kitasatosporales</taxon>
        <taxon>Streptomycetaceae</taxon>
        <taxon>Streptomyces</taxon>
    </lineage>
</organism>
<comment type="caution">
    <text evidence="2">The sequence shown here is derived from an EMBL/GenBank/DDBJ whole genome shotgun (WGS) entry which is preliminary data.</text>
</comment>
<proteinExistence type="predicted"/>
<sequence>MTTTYRGHAPYGNDQWAYVAFDVPAGVQRISVSTSHDASAGILDLGIFGPSGFRGWSGGERSGFTLSAAEATPGYVPGLVEPGKWSVILGPMVGSADGMAWQVDVTLHHGDPLPRTRTTSCRPRWRGGGSAGTGATCTCTACTPTGSARWTRSSRPPARRGCTSSPPPTTTPAPPA</sequence>